<evidence type="ECO:0000313" key="3">
    <source>
        <dbReference type="Proteomes" id="UP001168877"/>
    </source>
</evidence>
<keyword evidence="3" id="KW-1185">Reference proteome</keyword>
<comment type="caution">
    <text evidence="2">The sequence shown here is derived from an EMBL/GenBank/DDBJ whole genome shotgun (WGS) entry which is preliminary data.</text>
</comment>
<reference evidence="2" key="2">
    <citation type="submission" date="2023-06" db="EMBL/GenBank/DDBJ databases">
        <authorList>
            <person name="Swenson N.G."/>
            <person name="Wegrzyn J.L."/>
            <person name="Mcevoy S.L."/>
        </authorList>
    </citation>
    <scope>NUCLEOTIDE SEQUENCE</scope>
    <source>
        <strain evidence="2">NS2018</strain>
        <tissue evidence="2">Leaf</tissue>
    </source>
</reference>
<protein>
    <submittedName>
        <fullName evidence="2">Uncharacterized protein</fullName>
    </submittedName>
</protein>
<feature type="region of interest" description="Disordered" evidence="1">
    <location>
        <begin position="1"/>
        <end position="24"/>
    </location>
</feature>
<evidence type="ECO:0000256" key="1">
    <source>
        <dbReference type="SAM" id="MobiDB-lite"/>
    </source>
</evidence>
<proteinExistence type="predicted"/>
<dbReference type="Proteomes" id="UP001168877">
    <property type="component" value="Unassembled WGS sequence"/>
</dbReference>
<evidence type="ECO:0000313" key="2">
    <source>
        <dbReference type="EMBL" id="KAK0590429.1"/>
    </source>
</evidence>
<reference evidence="2" key="1">
    <citation type="journal article" date="2022" name="Plant J.">
        <title>Strategies of tolerance reflected in two North American maple genomes.</title>
        <authorList>
            <person name="McEvoy S.L."/>
            <person name="Sezen U.U."/>
            <person name="Trouern-Trend A."/>
            <person name="McMahon S.M."/>
            <person name="Schaberg P.G."/>
            <person name="Yang J."/>
            <person name="Wegrzyn J.L."/>
            <person name="Swenson N.G."/>
        </authorList>
    </citation>
    <scope>NUCLEOTIDE SEQUENCE</scope>
    <source>
        <strain evidence="2">NS2018</strain>
    </source>
</reference>
<sequence length="90" mass="10345">MDQAQEGRSVWPAKELGPDQVRSTEDALRTKSDTLAGHGACYRVTVRRTGPPWHVDPTDHKRRTDRRTGPNGPKHLHQTIGMWQRYLLNF</sequence>
<organism evidence="2 3">
    <name type="scientific">Acer saccharum</name>
    <name type="common">Sugar maple</name>
    <dbReference type="NCBI Taxonomy" id="4024"/>
    <lineage>
        <taxon>Eukaryota</taxon>
        <taxon>Viridiplantae</taxon>
        <taxon>Streptophyta</taxon>
        <taxon>Embryophyta</taxon>
        <taxon>Tracheophyta</taxon>
        <taxon>Spermatophyta</taxon>
        <taxon>Magnoliopsida</taxon>
        <taxon>eudicotyledons</taxon>
        <taxon>Gunneridae</taxon>
        <taxon>Pentapetalae</taxon>
        <taxon>rosids</taxon>
        <taxon>malvids</taxon>
        <taxon>Sapindales</taxon>
        <taxon>Sapindaceae</taxon>
        <taxon>Hippocastanoideae</taxon>
        <taxon>Acereae</taxon>
        <taxon>Acer</taxon>
    </lineage>
</organism>
<name>A0AA39SK80_ACESA</name>
<gene>
    <name evidence="2" type="ORF">LWI29_026954</name>
</gene>
<dbReference type="AlphaFoldDB" id="A0AA39SK80"/>
<accession>A0AA39SK80</accession>
<dbReference type="EMBL" id="JAUESC010000381">
    <property type="protein sequence ID" value="KAK0590429.1"/>
    <property type="molecule type" value="Genomic_DNA"/>
</dbReference>
<feature type="region of interest" description="Disordered" evidence="1">
    <location>
        <begin position="48"/>
        <end position="77"/>
    </location>
</feature>